<evidence type="ECO:0008006" key="5">
    <source>
        <dbReference type="Google" id="ProtNLM"/>
    </source>
</evidence>
<proteinExistence type="predicted"/>
<protein>
    <recommendedName>
        <fullName evidence="5">EVE domain-containing protein</fullName>
    </recommendedName>
</protein>
<reference evidence="1 3" key="1">
    <citation type="submission" date="2017-03" db="EMBL/GenBank/DDBJ databases">
        <title>The whole genome sequencing and assembly of Lysinibacillus sphaericus DSM 28T strain.</title>
        <authorList>
            <person name="Lee Y.-J."/>
            <person name="Yi H."/>
            <person name="Bahn Y.-S."/>
            <person name="Kim J.F."/>
            <person name="Lee D.-W."/>
        </authorList>
    </citation>
    <scope>NUCLEOTIDE SEQUENCE [LARGE SCALE GENOMIC DNA]</scope>
    <source>
        <strain evidence="1 3">DSM 28</strain>
    </source>
</reference>
<reference evidence="2 4" key="2">
    <citation type="submission" date="2018-06" db="EMBL/GenBank/DDBJ databases">
        <authorList>
            <consortium name="Pathogen Informatics"/>
            <person name="Doyle S."/>
        </authorList>
    </citation>
    <scope>NUCLEOTIDE SEQUENCE [LARGE SCALE GENOMIC DNA]</scope>
    <source>
        <strain evidence="2 4">NCTC10338</strain>
    </source>
</reference>
<dbReference type="SUPFAM" id="SSF88697">
    <property type="entry name" value="PUA domain-like"/>
    <property type="match status" value="1"/>
</dbReference>
<dbReference type="RefSeq" id="WP_024364200.1">
    <property type="nucleotide sequence ID" value="NZ_BJNS01000021.1"/>
</dbReference>
<evidence type="ECO:0000313" key="1">
    <source>
        <dbReference type="EMBL" id="AVK95663.1"/>
    </source>
</evidence>
<dbReference type="Proteomes" id="UP000255295">
    <property type="component" value="Unassembled WGS sequence"/>
</dbReference>
<dbReference type="InterPro" id="IPR015947">
    <property type="entry name" value="PUA-like_sf"/>
</dbReference>
<accession>A0A2S0JWZ3</accession>
<dbReference type="AlphaFoldDB" id="A0A2S0JWZ3"/>
<sequence length="332" mass="38646">MLYKLNKSSWDYEKVKRVSLDAIGWKEKDLERLVSKHLQDFISSKDLMTIFNERPRQEEPDILAVDKDGDLYIFELKRWGSNQENLLQVLRYGQLFGNSSYDELNEKYLKYSQGNISLMDAHKQYFDKDASNQITQEMFNNKQHFIVMTNGLDQQTVEAIIYWKKNGLTIDAIVYWIFEVNGEHYIEFNMYSPIESYLEYESSAYVLNTNHTNNPLTTDEMLTGMKAAAYHKGWQEKIEKIQKGDIVFLYKSGAGIVGYGKGSGKYNKQDYNGYTNAETNTPLQDFCILKCPLSASEMKAICGQGFNFRQTMFSISEENANKLMRVIQKHYL</sequence>
<dbReference type="GeneID" id="48275532"/>
<dbReference type="InterPro" id="IPR011856">
    <property type="entry name" value="tRNA_endonuc-like_dom_sf"/>
</dbReference>
<organism evidence="1 3">
    <name type="scientific">Lysinibacillus sphaericus</name>
    <name type="common">Bacillus sphaericus</name>
    <dbReference type="NCBI Taxonomy" id="1421"/>
    <lineage>
        <taxon>Bacteria</taxon>
        <taxon>Bacillati</taxon>
        <taxon>Bacillota</taxon>
        <taxon>Bacilli</taxon>
        <taxon>Bacillales</taxon>
        <taxon>Bacillaceae</taxon>
        <taxon>Lysinibacillus</taxon>
    </lineage>
</organism>
<dbReference type="Gene3D" id="3.40.1350.10">
    <property type="match status" value="1"/>
</dbReference>
<dbReference type="EMBL" id="CP019980">
    <property type="protein sequence ID" value="AVK95663.1"/>
    <property type="molecule type" value="Genomic_DNA"/>
</dbReference>
<gene>
    <name evidence="1" type="ORF">LS41612_04935</name>
    <name evidence="2" type="ORF">NCTC10338_03785</name>
</gene>
<dbReference type="GO" id="GO:0003676">
    <property type="term" value="F:nucleic acid binding"/>
    <property type="evidence" value="ECO:0007669"/>
    <property type="project" value="InterPro"/>
</dbReference>
<dbReference type="EMBL" id="UFSZ01000001">
    <property type="protein sequence ID" value="SUV18608.1"/>
    <property type="molecule type" value="Genomic_DNA"/>
</dbReference>
<evidence type="ECO:0000313" key="3">
    <source>
        <dbReference type="Proteomes" id="UP000238825"/>
    </source>
</evidence>
<dbReference type="Proteomes" id="UP000238825">
    <property type="component" value="Chromosome"/>
</dbReference>
<name>A0A2S0JWZ3_LYSSH</name>
<evidence type="ECO:0000313" key="4">
    <source>
        <dbReference type="Proteomes" id="UP000255295"/>
    </source>
</evidence>
<evidence type="ECO:0000313" key="2">
    <source>
        <dbReference type="EMBL" id="SUV18608.1"/>
    </source>
</evidence>